<sequence>MDFNQYKLLINSGNTGIEAMKIDRTDYYSFVRAKINEGHSQIIISSSIMLQVLRKMFVEKKAKIVSIDFIEDDYDYLEQMNNLIASVNKDRDYFYDLMEELSFLSEQESVEIKNIRIKYRKNEKPIDLSLSVNGLIKAGENEIVGGEISFMVDSIWENVKTWI</sequence>
<dbReference type="EMBL" id="AJYB01000046">
    <property type="protein sequence ID" value="EIM05901.1"/>
    <property type="molecule type" value="Genomic_DNA"/>
</dbReference>
<gene>
    <name evidence="1" type="ORF">A1A1_13807</name>
</gene>
<name>A0AA87IJL9_9BACL</name>
<reference evidence="1 2" key="1">
    <citation type="journal article" date="2012" name="J. Bacteriol.">
        <title>Genome Sequence of the Antarctic Psychrophile Bacterium Planococcus antarcticus DSM 14505.</title>
        <authorList>
            <person name="Margolles A."/>
            <person name="Gueimonde M."/>
            <person name="Sanchez B."/>
        </authorList>
    </citation>
    <scope>NUCLEOTIDE SEQUENCE [LARGE SCALE GENOMIC DNA]</scope>
    <source>
        <strain evidence="1 2">DSM 14505</strain>
    </source>
</reference>
<accession>A0AA87IJL9</accession>
<dbReference type="RefSeq" id="WP_006830721.1">
    <property type="nucleotide sequence ID" value="NZ_AJYB01000046.1"/>
</dbReference>
<comment type="caution">
    <text evidence="1">The sequence shown here is derived from an EMBL/GenBank/DDBJ whole genome shotgun (WGS) entry which is preliminary data.</text>
</comment>
<evidence type="ECO:0000313" key="2">
    <source>
        <dbReference type="Proteomes" id="UP000004725"/>
    </source>
</evidence>
<evidence type="ECO:0000313" key="1">
    <source>
        <dbReference type="EMBL" id="EIM05901.1"/>
    </source>
</evidence>
<protein>
    <submittedName>
        <fullName evidence="1">Uncharacterized protein</fullName>
    </submittedName>
</protein>
<organism evidence="1 2">
    <name type="scientific">Planococcus antarcticus DSM 14505</name>
    <dbReference type="NCBI Taxonomy" id="1185653"/>
    <lineage>
        <taxon>Bacteria</taxon>
        <taxon>Bacillati</taxon>
        <taxon>Bacillota</taxon>
        <taxon>Bacilli</taxon>
        <taxon>Bacillales</taxon>
        <taxon>Caryophanaceae</taxon>
        <taxon>Planococcus</taxon>
    </lineage>
</organism>
<proteinExistence type="predicted"/>
<dbReference type="AlphaFoldDB" id="A0AA87IJL9"/>
<dbReference type="Proteomes" id="UP000004725">
    <property type="component" value="Unassembled WGS sequence"/>
</dbReference>